<comment type="caution">
    <text evidence="1">The sequence shown here is derived from an EMBL/GenBank/DDBJ whole genome shotgun (WGS) entry which is preliminary data.</text>
</comment>
<sequence>MPRSCFYSVLMLLENAIRLRCPKDVSDMRRRTLRPAAAEESKTVVCSARS</sequence>
<dbReference type="EMBL" id="ABCB02000018">
    <property type="protein sequence ID" value="EDO61186.1"/>
    <property type="molecule type" value="Genomic_DNA"/>
</dbReference>
<protein>
    <submittedName>
        <fullName evidence="1">Uncharacterized protein</fullName>
    </submittedName>
</protein>
<gene>
    <name evidence="1" type="ORF">CLOLEP_01581</name>
</gene>
<proteinExistence type="predicted"/>
<dbReference type="Proteomes" id="UP000003490">
    <property type="component" value="Unassembled WGS sequence"/>
</dbReference>
<reference evidence="1 2" key="2">
    <citation type="submission" date="2007-08" db="EMBL/GenBank/DDBJ databases">
        <authorList>
            <person name="Fulton L."/>
            <person name="Clifton S."/>
            <person name="Fulton B."/>
            <person name="Xu J."/>
            <person name="Minx P."/>
            <person name="Pepin K.H."/>
            <person name="Johnson M."/>
            <person name="Thiruvilangam P."/>
            <person name="Bhonagiri V."/>
            <person name="Nash W.E."/>
            <person name="Wang C."/>
            <person name="Mardis E.R."/>
            <person name="Wilson R.K."/>
        </authorList>
    </citation>
    <scope>NUCLEOTIDE SEQUENCE [LARGE SCALE GENOMIC DNA]</scope>
    <source>
        <strain evidence="1 2">DSM 753</strain>
    </source>
</reference>
<dbReference type="HOGENOM" id="CLU_3116370_0_0_9"/>
<name>A7VSP0_9FIRM</name>
<organism evidence="1 2">
    <name type="scientific">[Clostridium] leptum DSM 753</name>
    <dbReference type="NCBI Taxonomy" id="428125"/>
    <lineage>
        <taxon>Bacteria</taxon>
        <taxon>Bacillati</taxon>
        <taxon>Bacillota</taxon>
        <taxon>Clostridia</taxon>
        <taxon>Eubacteriales</taxon>
        <taxon>Oscillospiraceae</taxon>
        <taxon>Oscillospiraceae incertae sedis</taxon>
    </lineage>
</organism>
<accession>A7VSP0</accession>
<evidence type="ECO:0000313" key="2">
    <source>
        <dbReference type="Proteomes" id="UP000003490"/>
    </source>
</evidence>
<dbReference type="AlphaFoldDB" id="A7VSP0"/>
<evidence type="ECO:0000313" key="1">
    <source>
        <dbReference type="EMBL" id="EDO61186.1"/>
    </source>
</evidence>
<reference evidence="1 2" key="1">
    <citation type="submission" date="2007-08" db="EMBL/GenBank/DDBJ databases">
        <title>Draft genome sequence of Clostridium leptum (DSM 753).</title>
        <authorList>
            <person name="Sudarsanam P."/>
            <person name="Ley R."/>
            <person name="Guruge J."/>
            <person name="Turnbaugh P.J."/>
            <person name="Mahowald M."/>
            <person name="Liep D."/>
            <person name="Gordon J."/>
        </authorList>
    </citation>
    <scope>NUCLEOTIDE SEQUENCE [LARGE SCALE GENOMIC DNA]</scope>
    <source>
        <strain evidence="1 2">DSM 753</strain>
    </source>
</reference>